<evidence type="ECO:0000313" key="5">
    <source>
        <dbReference type="Proteomes" id="UP000326553"/>
    </source>
</evidence>
<keyword evidence="2" id="KW-0472">Membrane</keyword>
<feature type="transmembrane region" description="Helical" evidence="2">
    <location>
        <begin position="372"/>
        <end position="398"/>
    </location>
</feature>
<keyword evidence="5" id="KW-1185">Reference proteome</keyword>
<feature type="compositionally biased region" description="Basic residues" evidence="1">
    <location>
        <begin position="61"/>
        <end position="74"/>
    </location>
</feature>
<name>A0A5J6HYH3_STRAD</name>
<feature type="compositionally biased region" description="Low complexity" evidence="1">
    <location>
        <begin position="9"/>
        <end position="32"/>
    </location>
</feature>
<keyword evidence="2" id="KW-1133">Transmembrane helix</keyword>
<evidence type="ECO:0000259" key="3">
    <source>
        <dbReference type="PROSITE" id="PS50112"/>
    </source>
</evidence>
<feature type="transmembrane region" description="Helical" evidence="2">
    <location>
        <begin position="229"/>
        <end position="253"/>
    </location>
</feature>
<dbReference type="SUPFAM" id="SSF55785">
    <property type="entry name" value="PYP-like sensor domain (PAS domain)"/>
    <property type="match status" value="1"/>
</dbReference>
<dbReference type="NCBIfam" id="TIGR00229">
    <property type="entry name" value="sensory_box"/>
    <property type="match status" value="1"/>
</dbReference>
<feature type="compositionally biased region" description="Low complexity" evidence="1">
    <location>
        <begin position="47"/>
        <end position="58"/>
    </location>
</feature>
<evidence type="ECO:0000313" key="4">
    <source>
        <dbReference type="EMBL" id="QEV21645.1"/>
    </source>
</evidence>
<accession>A0A5J6HYH3</accession>
<protein>
    <submittedName>
        <fullName evidence="4">PAS domain S-box protein</fullName>
    </submittedName>
</protein>
<feature type="transmembrane region" description="Helical" evidence="2">
    <location>
        <begin position="265"/>
        <end position="289"/>
    </location>
</feature>
<dbReference type="InterPro" id="IPR035965">
    <property type="entry name" value="PAS-like_dom_sf"/>
</dbReference>
<feature type="compositionally biased region" description="Basic and acidic residues" evidence="1">
    <location>
        <begin position="580"/>
        <end position="601"/>
    </location>
</feature>
<feature type="transmembrane region" description="Helical" evidence="2">
    <location>
        <begin position="109"/>
        <end position="130"/>
    </location>
</feature>
<dbReference type="GO" id="GO:0006355">
    <property type="term" value="P:regulation of DNA-templated transcription"/>
    <property type="evidence" value="ECO:0007669"/>
    <property type="project" value="InterPro"/>
</dbReference>
<organism evidence="4 5">
    <name type="scientific">Streptomyces alboniger</name>
    <dbReference type="NCBI Taxonomy" id="132473"/>
    <lineage>
        <taxon>Bacteria</taxon>
        <taxon>Bacillati</taxon>
        <taxon>Actinomycetota</taxon>
        <taxon>Actinomycetes</taxon>
        <taxon>Kitasatosporales</taxon>
        <taxon>Streptomycetaceae</taxon>
        <taxon>Streptomyces</taxon>
        <taxon>Streptomyces aurantiacus group</taxon>
    </lineage>
</organism>
<dbReference type="KEGG" id="salw:CP975_32650"/>
<dbReference type="InterPro" id="IPR013767">
    <property type="entry name" value="PAS_fold"/>
</dbReference>
<feature type="transmembrane region" description="Helical" evidence="2">
    <location>
        <begin position="301"/>
        <end position="320"/>
    </location>
</feature>
<proteinExistence type="predicted"/>
<evidence type="ECO:0000256" key="1">
    <source>
        <dbReference type="SAM" id="MobiDB-lite"/>
    </source>
</evidence>
<keyword evidence="2" id="KW-0812">Transmembrane</keyword>
<dbReference type="InterPro" id="IPR000014">
    <property type="entry name" value="PAS"/>
</dbReference>
<feature type="region of interest" description="Disordered" evidence="1">
    <location>
        <begin position="1"/>
        <end position="90"/>
    </location>
</feature>
<feature type="region of interest" description="Disordered" evidence="1">
    <location>
        <begin position="558"/>
        <end position="611"/>
    </location>
</feature>
<dbReference type="PANTHER" id="PTHR44757:SF2">
    <property type="entry name" value="BIOFILM ARCHITECTURE MAINTENANCE PROTEIN MBAA"/>
    <property type="match status" value="1"/>
</dbReference>
<dbReference type="EMBL" id="CP023695">
    <property type="protein sequence ID" value="QEV21645.1"/>
    <property type="molecule type" value="Genomic_DNA"/>
</dbReference>
<feature type="domain" description="PAS" evidence="3">
    <location>
        <begin position="443"/>
        <end position="513"/>
    </location>
</feature>
<gene>
    <name evidence="4" type="ORF">CP975_32650</name>
</gene>
<feature type="transmembrane region" description="Helical" evidence="2">
    <location>
        <begin position="199"/>
        <end position="222"/>
    </location>
</feature>
<dbReference type="AlphaFoldDB" id="A0A5J6HYH3"/>
<dbReference type="InterPro" id="IPR052155">
    <property type="entry name" value="Biofilm_reg_signaling"/>
</dbReference>
<dbReference type="Gene3D" id="3.30.450.20">
    <property type="entry name" value="PAS domain"/>
    <property type="match status" value="1"/>
</dbReference>
<feature type="transmembrane region" description="Helical" evidence="2">
    <location>
        <begin position="168"/>
        <end position="187"/>
    </location>
</feature>
<reference evidence="4 5" key="1">
    <citation type="submission" date="2017-09" db="EMBL/GenBank/DDBJ databases">
        <authorList>
            <person name="Lee N."/>
            <person name="Cho B.-K."/>
        </authorList>
    </citation>
    <scope>NUCLEOTIDE SEQUENCE [LARGE SCALE GENOMIC DNA]</scope>
    <source>
        <strain evidence="4 5">ATCC 12461</strain>
    </source>
</reference>
<dbReference type="SMART" id="SM00091">
    <property type="entry name" value="PAS"/>
    <property type="match status" value="1"/>
</dbReference>
<dbReference type="PANTHER" id="PTHR44757">
    <property type="entry name" value="DIGUANYLATE CYCLASE DGCP"/>
    <property type="match status" value="1"/>
</dbReference>
<dbReference type="OrthoDB" id="23692at2"/>
<dbReference type="PROSITE" id="PS50112">
    <property type="entry name" value="PAS"/>
    <property type="match status" value="1"/>
</dbReference>
<feature type="transmembrane region" description="Helical" evidence="2">
    <location>
        <begin position="410"/>
        <end position="431"/>
    </location>
</feature>
<dbReference type="Proteomes" id="UP000326553">
    <property type="component" value="Chromosome"/>
</dbReference>
<dbReference type="Pfam" id="PF00989">
    <property type="entry name" value="PAS"/>
    <property type="match status" value="1"/>
</dbReference>
<evidence type="ECO:0000256" key="2">
    <source>
        <dbReference type="SAM" id="Phobius"/>
    </source>
</evidence>
<dbReference type="CDD" id="cd00130">
    <property type="entry name" value="PAS"/>
    <property type="match status" value="1"/>
</dbReference>
<feature type="transmembrane region" description="Helical" evidence="2">
    <location>
        <begin position="136"/>
        <end position="156"/>
    </location>
</feature>
<sequence length="689" mass="73177">MGCTDWNCRSAPASRTARSSRSSNACGRRAGSSGTGSGTRSPRARAARAAASTASAPRALPPRHKPWRRRRPPHPPRAARASRGPDWPEAALSERGIAGPERAAPGSRVLRFLLAALCAGYATGSVLGWGSARLGLLMGHFGLGAAAAAASVSCFLHAGHRPRPVRAAWLLFALSSAMAALGDIVWGCHEAMLGRAASAPLLAGLFLLCFAPPAIVGLLMLARRPATRAGWACLSLDAWLVGGSLLTLSWSFAVDRGAGFDDGPAVAPTALSLALPLLETVLVGTVLVLRFRRSSADRPAICAVIAALTLPVLCDTLFGSPLARGGSHSSPVLDACRFAAAVLLAYAPWMPRRGAVRDTRARTRVRPDRQSAPVTPASGSLAALTPYLAAAVCMLGILYNALSGQRVDRVVLLTAGSVVMALVARQGVMLLDSITLAQELARKENHFRSLVQGSSDVIMIAAPNGVLRYVSPAASGVYGRDADELVGSQLASLIHPMDLGLVVHELRRFLAASPVEEPTTRIECRFKSGTGAWLTVESTINRHHGGFIFNSRTVRGQSPLRGQIRRGADTTYSFPGLTGDTDRSTAGEDAKPPPEDPRPTDSDEPSPWSPARARERYENASGGRALQLIARVLALLLPEDERHEWVEEQRGYLADLPGRRAQWAWIVDQLLAMPRYAYTVRSGRDTGPA</sequence>